<keyword evidence="1" id="KW-0472">Membrane</keyword>
<evidence type="ECO:0000313" key="2">
    <source>
        <dbReference type="EMBL" id="RNA00258.1"/>
    </source>
</evidence>
<dbReference type="AlphaFoldDB" id="A0A3M7PNN0"/>
<feature type="transmembrane region" description="Helical" evidence="1">
    <location>
        <begin position="95"/>
        <end position="116"/>
    </location>
</feature>
<sequence length="377" mass="44930">MIFFIPTLNKLSQFAFYPYFWQTNDRFVNSLIFMVCYHLVPYRLYRFIEQYFFQLSMSLNRGLILAKLDNKTLSDDIQSINLDHQIELFYNISKWLNPICVSIITLFGLYGNIMSLSIKDILNLFRTMSVYCLVLLSIQRIFSLYYPMRRESMQFLPKKLIKSNQILVHDRLPSVHSVRAAYLTLILSKWFVILHLPYAIIWSLLHFQLREETIQAENILLHLINPKSDENENQKYLLKTLLNLFEIMDILNYSVDFFILIMNSNQIKKIKENTKKNSTNFEYFKYTSNKKQSRLICSVVLRSWKGQSKTDVQHVLCYNLKKLRRREKGDLKIIDVVYVKFGKCLYKLNKVEKFKSRSFNKENVNSPKDLNPRHPGV</sequence>
<feature type="transmembrane region" description="Helical" evidence="1">
    <location>
        <begin position="180"/>
        <end position="201"/>
    </location>
</feature>
<organism evidence="2 3">
    <name type="scientific">Brachionus plicatilis</name>
    <name type="common">Marine rotifer</name>
    <name type="synonym">Brachionus muelleri</name>
    <dbReference type="NCBI Taxonomy" id="10195"/>
    <lineage>
        <taxon>Eukaryota</taxon>
        <taxon>Metazoa</taxon>
        <taxon>Spiralia</taxon>
        <taxon>Gnathifera</taxon>
        <taxon>Rotifera</taxon>
        <taxon>Eurotatoria</taxon>
        <taxon>Monogononta</taxon>
        <taxon>Pseudotrocha</taxon>
        <taxon>Ploima</taxon>
        <taxon>Brachionidae</taxon>
        <taxon>Brachionus</taxon>
    </lineage>
</organism>
<evidence type="ECO:0000313" key="3">
    <source>
        <dbReference type="Proteomes" id="UP000276133"/>
    </source>
</evidence>
<keyword evidence="1" id="KW-1133">Transmembrane helix</keyword>
<proteinExistence type="predicted"/>
<dbReference type="EMBL" id="REGN01009848">
    <property type="protein sequence ID" value="RNA00258.1"/>
    <property type="molecule type" value="Genomic_DNA"/>
</dbReference>
<comment type="caution">
    <text evidence="2">The sequence shown here is derived from an EMBL/GenBank/DDBJ whole genome shotgun (WGS) entry which is preliminary data.</text>
</comment>
<protein>
    <submittedName>
        <fullName evidence="2">Uncharacterized protein</fullName>
    </submittedName>
</protein>
<evidence type="ECO:0000256" key="1">
    <source>
        <dbReference type="SAM" id="Phobius"/>
    </source>
</evidence>
<dbReference type="Proteomes" id="UP000276133">
    <property type="component" value="Unassembled WGS sequence"/>
</dbReference>
<gene>
    <name evidence="2" type="ORF">BpHYR1_035327</name>
</gene>
<feature type="transmembrane region" description="Helical" evidence="1">
    <location>
        <begin position="128"/>
        <end position="148"/>
    </location>
</feature>
<accession>A0A3M7PNN0</accession>
<keyword evidence="3" id="KW-1185">Reference proteome</keyword>
<keyword evidence="1" id="KW-0812">Transmembrane</keyword>
<name>A0A3M7PNN0_BRAPC</name>
<reference evidence="2 3" key="1">
    <citation type="journal article" date="2018" name="Sci. Rep.">
        <title>Genomic signatures of local adaptation to the degree of environmental predictability in rotifers.</title>
        <authorList>
            <person name="Franch-Gras L."/>
            <person name="Hahn C."/>
            <person name="Garcia-Roger E.M."/>
            <person name="Carmona M.J."/>
            <person name="Serra M."/>
            <person name="Gomez A."/>
        </authorList>
    </citation>
    <scope>NUCLEOTIDE SEQUENCE [LARGE SCALE GENOMIC DNA]</scope>
    <source>
        <strain evidence="2">HYR1</strain>
    </source>
</reference>